<dbReference type="InterPro" id="IPR001810">
    <property type="entry name" value="F-box_dom"/>
</dbReference>
<dbReference type="InterPro" id="IPR036047">
    <property type="entry name" value="F-box-like_dom_sf"/>
</dbReference>
<protein>
    <recommendedName>
        <fullName evidence="1">F-box domain-containing protein</fullName>
    </recommendedName>
</protein>
<proteinExistence type="predicted"/>
<accession>A0A7R9LIW8</accession>
<reference evidence="2" key="1">
    <citation type="submission" date="2020-11" db="EMBL/GenBank/DDBJ databases">
        <authorList>
            <person name="Tran Van P."/>
        </authorList>
    </citation>
    <scope>NUCLEOTIDE SEQUENCE</scope>
</reference>
<feature type="domain" description="F-box" evidence="1">
    <location>
        <begin position="25"/>
        <end position="50"/>
    </location>
</feature>
<dbReference type="EMBL" id="CAJPVJ010001092">
    <property type="protein sequence ID" value="CAG2164028.1"/>
    <property type="molecule type" value="Genomic_DNA"/>
</dbReference>
<organism evidence="2">
    <name type="scientific">Oppiella nova</name>
    <dbReference type="NCBI Taxonomy" id="334625"/>
    <lineage>
        <taxon>Eukaryota</taxon>
        <taxon>Metazoa</taxon>
        <taxon>Ecdysozoa</taxon>
        <taxon>Arthropoda</taxon>
        <taxon>Chelicerata</taxon>
        <taxon>Arachnida</taxon>
        <taxon>Acari</taxon>
        <taxon>Acariformes</taxon>
        <taxon>Sarcoptiformes</taxon>
        <taxon>Oribatida</taxon>
        <taxon>Brachypylina</taxon>
        <taxon>Oppioidea</taxon>
        <taxon>Oppiidae</taxon>
        <taxon>Oppiella</taxon>
    </lineage>
</organism>
<dbReference type="Gene3D" id="1.20.1280.50">
    <property type="match status" value="1"/>
</dbReference>
<name>A0A7R9LIW8_9ACAR</name>
<dbReference type="SUPFAM" id="SSF81383">
    <property type="entry name" value="F-box domain"/>
    <property type="match status" value="1"/>
</dbReference>
<dbReference type="Pfam" id="PF12937">
    <property type="entry name" value="F-box-like"/>
    <property type="match status" value="1"/>
</dbReference>
<evidence type="ECO:0000313" key="2">
    <source>
        <dbReference type="EMBL" id="CAD7642432.1"/>
    </source>
</evidence>
<dbReference type="EMBL" id="OC915917">
    <property type="protein sequence ID" value="CAD7642432.1"/>
    <property type="molecule type" value="Genomic_DNA"/>
</dbReference>
<dbReference type="OrthoDB" id="10449033at2759"/>
<evidence type="ECO:0000259" key="1">
    <source>
        <dbReference type="Pfam" id="PF12937"/>
    </source>
</evidence>
<keyword evidence="3" id="KW-1185">Reference proteome</keyword>
<gene>
    <name evidence="2" type="ORF">ONB1V03_LOCUS3588</name>
</gene>
<dbReference type="AlphaFoldDB" id="A0A7R9LIW8"/>
<dbReference type="Proteomes" id="UP000728032">
    <property type="component" value="Unassembled WGS sequence"/>
</dbReference>
<evidence type="ECO:0000313" key="3">
    <source>
        <dbReference type="Proteomes" id="UP000728032"/>
    </source>
</evidence>
<sequence length="314" mass="35958">MDYEIDDYDDYFVDLCQHVFANELILTKIFRHLSLRQLFQCCLVCKTWQTEARRVAANRSQSLQIYHLFRTDHPEDDVVFRDPAIVGEAIDEEMDYCSRVHWVEKYDFKAHVIHAMSEGLWSVPDICLVVYGSLGEDVKLTQRLYHTEMVRKSLPQTGCLVLNLNSQSLIGCPTTSSVPIHKITHFGDLAAVSLLLLPKYKTGSDVTAFSGANMREKVFLKTDIKAIVLFTTSSIFQDNRNLYLDINSLSKFMTGTLNNQTAFGGYNSAYFSFNKRDFLNYLVPNEGPPGADDMEARELIYIYPADYTQDLFDI</sequence>